<gene>
    <name evidence="1" type="primary">HaV53_ORF170</name>
</gene>
<sequence>MSFYIIIIIISIILYVHYKRKYGTKNTIITNGRNQKVTETFVKYNNRYIYVTSNDNLTSKVKKQLMKVVDAIDSIVSYCVHNSYPDKERSKRMLKRWKTIEVKEILPDDSHIAYLVDKSRILRLCVRKNYTNGEIEDYNTMMFVVLHELAHMMSESYGHNKEFRENFLELIRVAGFLKIYTPTHYSITPVKYCGIEIYTSPCEYDRCSLKK</sequence>
<dbReference type="GO" id="GO:0016787">
    <property type="term" value="F:hydrolase activity"/>
    <property type="evidence" value="ECO:0007669"/>
    <property type="project" value="UniProtKB-KW"/>
</dbReference>
<dbReference type="OrthoDB" id="17235at10239"/>
<dbReference type="Proteomes" id="UP000232488">
    <property type="component" value="Segment"/>
</dbReference>
<dbReference type="GeneID" id="37618551"/>
<keyword evidence="2" id="KW-1185">Reference proteome</keyword>
<dbReference type="KEGG" id="vg:37618551"/>
<dbReference type="EMBL" id="KX008963">
    <property type="protein sequence ID" value="AOM63501.1"/>
    <property type="molecule type" value="Genomic_DNA"/>
</dbReference>
<accession>A0A1C9C5D8</accession>
<reference evidence="1 2" key="1">
    <citation type="submission" date="2016-03" db="EMBL/GenBank/DDBJ databases">
        <title>Genome sequences of a Phycodnavirus, Heterosigma akashiwo virus strain 53.</title>
        <authorList>
            <person name="Ueki S."/>
            <person name="Ogura Y."/>
            <person name="Hayashi T."/>
        </authorList>
    </citation>
    <scope>NUCLEOTIDE SEQUENCE [LARGE SCALE GENOMIC DNA]</scope>
    <source>
        <strain evidence="1">HaV53</strain>
    </source>
</reference>
<keyword evidence="1" id="KW-0378">Hydrolase</keyword>
<proteinExistence type="predicted"/>
<dbReference type="RefSeq" id="YP_009507567.1">
    <property type="nucleotide sequence ID" value="NC_038553.1"/>
</dbReference>
<evidence type="ECO:0000313" key="2">
    <source>
        <dbReference type="Proteomes" id="UP000232488"/>
    </source>
</evidence>
<name>A0A1C9C5D8_HAV01</name>
<protein>
    <submittedName>
        <fullName evidence="1">Putative metal-dependent hydrolase</fullName>
    </submittedName>
</protein>
<organismHost>
    <name type="scientific">Heterosigma akashiwo</name>
    <name type="common">Chromophytic alga</name>
    <name type="synonym">Heterosigma carterae</name>
    <dbReference type="NCBI Taxonomy" id="2829"/>
</organismHost>
<evidence type="ECO:0000313" key="1">
    <source>
        <dbReference type="EMBL" id="AOM63501.1"/>
    </source>
</evidence>
<organism evidence="1 2">
    <name type="scientific">Heterosigma akashiwo virus 01</name>
    <name type="common">HaV01</name>
    <dbReference type="NCBI Taxonomy" id="97195"/>
    <lineage>
        <taxon>Viruses</taxon>
        <taxon>Varidnaviria</taxon>
        <taxon>Bamfordvirae</taxon>
        <taxon>Nucleocytoviricota</taxon>
        <taxon>Megaviricetes</taxon>
        <taxon>Algavirales</taxon>
        <taxon>Phycodnaviridae</taxon>
        <taxon>Raphidovirus</taxon>
        <taxon>Raphidovirus japonicum</taxon>
    </lineage>
</organism>